<dbReference type="Proteomes" id="UP000066549">
    <property type="component" value="Chromosome"/>
</dbReference>
<evidence type="ECO:0000256" key="1">
    <source>
        <dbReference type="ARBA" id="ARBA00022475"/>
    </source>
</evidence>
<evidence type="ECO:0000256" key="5">
    <source>
        <dbReference type="ARBA" id="ARBA00022989"/>
    </source>
</evidence>
<evidence type="ECO:0000313" key="11">
    <source>
        <dbReference type="EMBL" id="AKO65957.1"/>
    </source>
</evidence>
<keyword evidence="6 10" id="KW-0443">Lipid metabolism</keyword>
<dbReference type="GO" id="GO:0043772">
    <property type="term" value="F:acyl-phosphate glycerol-3-phosphate acyltransferase activity"/>
    <property type="evidence" value="ECO:0007669"/>
    <property type="project" value="UniProtKB-UniRule"/>
</dbReference>
<keyword evidence="1 10" id="KW-1003">Cell membrane</keyword>
<evidence type="ECO:0000256" key="9">
    <source>
        <dbReference type="ARBA" id="ARBA00023264"/>
    </source>
</evidence>
<dbReference type="UniPathway" id="UPA00085"/>
<dbReference type="AlphaFoldDB" id="A0A0H4JBU1"/>
<comment type="subunit">
    <text evidence="10">Probably interacts with PlsX.</text>
</comment>
<comment type="catalytic activity">
    <reaction evidence="10">
        <text>an acyl phosphate + sn-glycerol 3-phosphate = a 1-acyl-sn-glycero-3-phosphate + phosphate</text>
        <dbReference type="Rhea" id="RHEA:34075"/>
        <dbReference type="ChEBI" id="CHEBI:43474"/>
        <dbReference type="ChEBI" id="CHEBI:57597"/>
        <dbReference type="ChEBI" id="CHEBI:57970"/>
        <dbReference type="ChEBI" id="CHEBI:59918"/>
        <dbReference type="EC" id="2.3.1.275"/>
    </reaction>
</comment>
<evidence type="ECO:0000256" key="3">
    <source>
        <dbReference type="ARBA" id="ARBA00022679"/>
    </source>
</evidence>
<evidence type="ECO:0000256" key="8">
    <source>
        <dbReference type="ARBA" id="ARBA00023209"/>
    </source>
</evidence>
<feature type="transmembrane region" description="Helical" evidence="10">
    <location>
        <begin position="162"/>
        <end position="178"/>
    </location>
</feature>
<keyword evidence="11" id="KW-0012">Acyltransferase</keyword>
<gene>
    <name evidence="10" type="primary">plsY</name>
    <name evidence="11" type="ORF">VI33_04390</name>
</gene>
<comment type="subcellular location">
    <subcellularLocation>
        <location evidence="10">Cell membrane</location>
        <topology evidence="10">Multi-pass membrane protein</topology>
    </subcellularLocation>
</comment>
<evidence type="ECO:0000256" key="7">
    <source>
        <dbReference type="ARBA" id="ARBA00023136"/>
    </source>
</evidence>
<keyword evidence="5 10" id="KW-1133">Transmembrane helix</keyword>
<dbReference type="GO" id="GO:0005886">
    <property type="term" value="C:plasma membrane"/>
    <property type="evidence" value="ECO:0007669"/>
    <property type="project" value="UniProtKB-SubCell"/>
</dbReference>
<comment type="function">
    <text evidence="10">Catalyzes the transfer of an acyl group from acyl-phosphate (acyl-PO(4)) to glycerol-3-phosphate (G3P) to form lysophosphatidic acid (LPA). This enzyme utilizes acyl-phosphate as fatty acyl donor, but not acyl-CoA or acyl-ACP.</text>
</comment>
<keyword evidence="9 10" id="KW-1208">Phospholipid metabolism</keyword>
<keyword evidence="3 10" id="KW-0808">Transferase</keyword>
<keyword evidence="4 10" id="KW-0812">Transmembrane</keyword>
<dbReference type="GO" id="GO:0008654">
    <property type="term" value="P:phospholipid biosynthetic process"/>
    <property type="evidence" value="ECO:0007669"/>
    <property type="project" value="UniProtKB-UniRule"/>
</dbReference>
<dbReference type="PATRIC" id="fig|1623450.3.peg.871"/>
<dbReference type="EMBL" id="CP011002">
    <property type="protein sequence ID" value="AKO65957.1"/>
    <property type="molecule type" value="Genomic_DNA"/>
</dbReference>
<dbReference type="InterPro" id="IPR003811">
    <property type="entry name" value="G3P_acylTferase_PlsY"/>
</dbReference>
<protein>
    <recommendedName>
        <fullName evidence="10">Glycerol-3-phosphate acyltransferase</fullName>
    </recommendedName>
    <alternativeName>
        <fullName evidence="10">Acyl-PO4 G3P acyltransferase</fullName>
    </alternativeName>
    <alternativeName>
        <fullName evidence="10">Acyl-phosphate--glycerol-3-phosphate acyltransferase</fullName>
    </alternativeName>
    <alternativeName>
        <fullName evidence="10">G3P acyltransferase</fullName>
        <shortName evidence="10">GPAT</shortName>
        <ecNumber evidence="10">2.3.1.275</ecNumber>
    </alternativeName>
    <alternativeName>
        <fullName evidence="10">Lysophosphatidic acid synthase</fullName>
        <shortName evidence="10">LPA synthase</shortName>
    </alternativeName>
</protein>
<evidence type="ECO:0000313" key="12">
    <source>
        <dbReference type="Proteomes" id="UP000066549"/>
    </source>
</evidence>
<feature type="transmembrane region" description="Helical" evidence="10">
    <location>
        <begin position="7"/>
        <end position="26"/>
    </location>
</feature>
<dbReference type="PANTHER" id="PTHR30309:SF0">
    <property type="entry name" value="GLYCEROL-3-PHOSPHATE ACYLTRANSFERASE-RELATED"/>
    <property type="match status" value="1"/>
</dbReference>
<dbReference type="PANTHER" id="PTHR30309">
    <property type="entry name" value="INNER MEMBRANE PROTEIN YGIH"/>
    <property type="match status" value="1"/>
</dbReference>
<feature type="transmembrane region" description="Helical" evidence="10">
    <location>
        <begin position="82"/>
        <end position="101"/>
    </location>
</feature>
<evidence type="ECO:0000256" key="2">
    <source>
        <dbReference type="ARBA" id="ARBA00022516"/>
    </source>
</evidence>
<feature type="transmembrane region" description="Helical" evidence="10">
    <location>
        <begin position="51"/>
        <end position="75"/>
    </location>
</feature>
<dbReference type="HAMAP" id="MF_01043">
    <property type="entry name" value="PlsY"/>
    <property type="match status" value="1"/>
</dbReference>
<accession>A0A0H4JBU1</accession>
<sequence length="194" mass="21547">MINFICIILAYFIGSISFGILLSKIFKIQDPRSFGSKNPGATNVMRSGKKLAALLTLLGDMLKGTIVVLIAKFYLNINYDQVLLIAAAVFLGHLFPVYHQFRGGKGVATALGVLLAIDIHVAILVLIIWLVIFLVSRISSLSAITAALCLPLMAFFMNVDQSFLWLSLFLSVLLIYRHKENIKNLIEKKESNFK</sequence>
<keyword evidence="7 10" id="KW-0472">Membrane</keyword>
<dbReference type="NCBIfam" id="TIGR00023">
    <property type="entry name" value="glycerol-3-phosphate 1-O-acyltransferase PlsY"/>
    <property type="match status" value="1"/>
</dbReference>
<dbReference type="EC" id="2.3.1.275" evidence="10"/>
<keyword evidence="2 10" id="KW-0444">Lipid biosynthesis</keyword>
<name>A0A0H4JBU1_9PROT</name>
<dbReference type="OrthoDB" id="9777124at2"/>
<evidence type="ECO:0000256" key="10">
    <source>
        <dbReference type="HAMAP-Rule" id="MF_01043"/>
    </source>
</evidence>
<organism evidence="11 12">
    <name type="scientific">Methylophilales bacterium MBRS-H7</name>
    <dbReference type="NCBI Taxonomy" id="1623450"/>
    <lineage>
        <taxon>Bacteria</taxon>
        <taxon>Pseudomonadati</taxon>
        <taxon>Pseudomonadota</taxon>
        <taxon>Betaproteobacteria</taxon>
        <taxon>Nitrosomonadales</taxon>
        <taxon>OM43 clade</taxon>
    </lineage>
</organism>
<proteinExistence type="inferred from homology"/>
<keyword evidence="8 10" id="KW-0594">Phospholipid biosynthesis</keyword>
<keyword evidence="12" id="KW-1185">Reference proteome</keyword>
<comment type="pathway">
    <text evidence="10">Lipid metabolism; phospholipid metabolism.</text>
</comment>
<evidence type="ECO:0000256" key="4">
    <source>
        <dbReference type="ARBA" id="ARBA00022692"/>
    </source>
</evidence>
<evidence type="ECO:0000256" key="6">
    <source>
        <dbReference type="ARBA" id="ARBA00023098"/>
    </source>
</evidence>
<feature type="transmembrane region" description="Helical" evidence="10">
    <location>
        <begin position="107"/>
        <end position="131"/>
    </location>
</feature>
<dbReference type="Pfam" id="PF02660">
    <property type="entry name" value="G3P_acyltransf"/>
    <property type="match status" value="1"/>
</dbReference>
<reference evidence="11 12" key="1">
    <citation type="submission" date="2015-03" db="EMBL/GenBank/DDBJ databases">
        <title>Comparative analysis of the OM43 clade including a novel species from Red Sea uncovers genomic and metabolic diversity among marine methylotrophs.</title>
        <authorList>
            <person name="Jimenez-Infante F."/>
            <person name="Ngugi D.K."/>
            <person name="Vinu M."/>
            <person name="Alam I."/>
            <person name="Kamau A."/>
            <person name="Blom J."/>
            <person name="Bajic V.B."/>
            <person name="Stingl U."/>
        </authorList>
    </citation>
    <scope>NUCLEOTIDE SEQUENCE [LARGE SCALE GENOMIC DNA]</scope>
    <source>
        <strain evidence="11 12">MBRSH7</strain>
    </source>
</reference>
<dbReference type="SMART" id="SM01207">
    <property type="entry name" value="G3P_acyltransf"/>
    <property type="match status" value="1"/>
</dbReference>
<comment type="similarity">
    <text evidence="10">Belongs to the PlsY family.</text>
</comment>